<dbReference type="PANTHER" id="PTHR47074:SF11">
    <property type="entry name" value="REVERSE TRANSCRIPTASE-LIKE PROTEIN"/>
    <property type="match status" value="1"/>
</dbReference>
<feature type="domain" description="RNase H type-1" evidence="1">
    <location>
        <begin position="10"/>
        <end position="119"/>
    </location>
</feature>
<dbReference type="EMBL" id="JACEFO010001910">
    <property type="protein sequence ID" value="KAF8694232.1"/>
    <property type="molecule type" value="Genomic_DNA"/>
</dbReference>
<dbReference type="InterPro" id="IPR012337">
    <property type="entry name" value="RNaseH-like_sf"/>
</dbReference>
<evidence type="ECO:0000313" key="2">
    <source>
        <dbReference type="EMBL" id="KAF8694232.1"/>
    </source>
</evidence>
<evidence type="ECO:0000259" key="1">
    <source>
        <dbReference type="Pfam" id="PF13456"/>
    </source>
</evidence>
<name>A0A835EKH9_9POAL</name>
<dbReference type="InterPro" id="IPR052929">
    <property type="entry name" value="RNase_H-like_EbsB-rel"/>
</dbReference>
<protein>
    <recommendedName>
        <fullName evidence="1">RNase H type-1 domain-containing protein</fullName>
    </recommendedName>
</protein>
<dbReference type="PANTHER" id="PTHR47074">
    <property type="entry name" value="BNAC02G40300D PROTEIN"/>
    <property type="match status" value="1"/>
</dbReference>
<dbReference type="InterPro" id="IPR002156">
    <property type="entry name" value="RNaseH_domain"/>
</dbReference>
<accession>A0A835EKH9</accession>
<proteinExistence type="predicted"/>
<dbReference type="OrthoDB" id="696282at2759"/>
<sequence length="150" mass="16086">MNTPRAVDVGWGAIVRDADGEVAVAGRGRIDHVMDSFQAELISCLQGAQAAADIGASRVVLETDAMMVKNAVNSNNYNLAAGGSLIAELKYVLSTNFVEWDFEHVPRECNKVAHALAAWGHKCSEVEDPIVESLPNCIRVMVADDCSAIE</sequence>
<dbReference type="Proteomes" id="UP000636709">
    <property type="component" value="Unassembled WGS sequence"/>
</dbReference>
<dbReference type="CDD" id="cd06222">
    <property type="entry name" value="RNase_H_like"/>
    <property type="match status" value="1"/>
</dbReference>
<dbReference type="GO" id="GO:0003676">
    <property type="term" value="F:nucleic acid binding"/>
    <property type="evidence" value="ECO:0007669"/>
    <property type="project" value="InterPro"/>
</dbReference>
<dbReference type="AlphaFoldDB" id="A0A835EKH9"/>
<comment type="caution">
    <text evidence="2">The sequence shown here is derived from an EMBL/GenBank/DDBJ whole genome shotgun (WGS) entry which is preliminary data.</text>
</comment>
<dbReference type="GO" id="GO:0004523">
    <property type="term" value="F:RNA-DNA hybrid ribonuclease activity"/>
    <property type="evidence" value="ECO:0007669"/>
    <property type="project" value="InterPro"/>
</dbReference>
<gene>
    <name evidence="2" type="ORF">HU200_038366</name>
</gene>
<evidence type="ECO:0000313" key="3">
    <source>
        <dbReference type="Proteomes" id="UP000636709"/>
    </source>
</evidence>
<keyword evidence="3" id="KW-1185">Reference proteome</keyword>
<dbReference type="InterPro" id="IPR036397">
    <property type="entry name" value="RNaseH_sf"/>
</dbReference>
<dbReference type="SUPFAM" id="SSF53098">
    <property type="entry name" value="Ribonuclease H-like"/>
    <property type="match status" value="1"/>
</dbReference>
<reference evidence="2" key="1">
    <citation type="submission" date="2020-07" db="EMBL/GenBank/DDBJ databases">
        <title>Genome sequence and genetic diversity analysis of an under-domesticated orphan crop, white fonio (Digitaria exilis).</title>
        <authorList>
            <person name="Bennetzen J.L."/>
            <person name="Chen S."/>
            <person name="Ma X."/>
            <person name="Wang X."/>
            <person name="Yssel A.E.J."/>
            <person name="Chaluvadi S.R."/>
            <person name="Johnson M."/>
            <person name="Gangashetty P."/>
            <person name="Hamidou F."/>
            <person name="Sanogo M.D."/>
            <person name="Zwaenepoel A."/>
            <person name="Wallace J."/>
            <person name="Van De Peer Y."/>
            <person name="Van Deynze A."/>
        </authorList>
    </citation>
    <scope>NUCLEOTIDE SEQUENCE</scope>
    <source>
        <tissue evidence="2">Leaves</tissue>
    </source>
</reference>
<dbReference type="InterPro" id="IPR044730">
    <property type="entry name" value="RNase_H-like_dom_plant"/>
</dbReference>
<dbReference type="Gene3D" id="3.30.420.10">
    <property type="entry name" value="Ribonuclease H-like superfamily/Ribonuclease H"/>
    <property type="match status" value="1"/>
</dbReference>
<organism evidence="2 3">
    <name type="scientific">Digitaria exilis</name>
    <dbReference type="NCBI Taxonomy" id="1010633"/>
    <lineage>
        <taxon>Eukaryota</taxon>
        <taxon>Viridiplantae</taxon>
        <taxon>Streptophyta</taxon>
        <taxon>Embryophyta</taxon>
        <taxon>Tracheophyta</taxon>
        <taxon>Spermatophyta</taxon>
        <taxon>Magnoliopsida</taxon>
        <taxon>Liliopsida</taxon>
        <taxon>Poales</taxon>
        <taxon>Poaceae</taxon>
        <taxon>PACMAD clade</taxon>
        <taxon>Panicoideae</taxon>
        <taxon>Panicodae</taxon>
        <taxon>Paniceae</taxon>
        <taxon>Anthephorinae</taxon>
        <taxon>Digitaria</taxon>
    </lineage>
</organism>
<dbReference type="Pfam" id="PF13456">
    <property type="entry name" value="RVT_3"/>
    <property type="match status" value="1"/>
</dbReference>